<organism evidence="11 12">
    <name type="scientific">Paramuricea clavata</name>
    <name type="common">Red gorgonian</name>
    <name type="synonym">Violescent sea-whip</name>
    <dbReference type="NCBI Taxonomy" id="317549"/>
    <lineage>
        <taxon>Eukaryota</taxon>
        <taxon>Metazoa</taxon>
        <taxon>Cnidaria</taxon>
        <taxon>Anthozoa</taxon>
        <taxon>Octocorallia</taxon>
        <taxon>Malacalcyonacea</taxon>
        <taxon>Plexauridae</taxon>
        <taxon>Paramuricea</taxon>
    </lineage>
</organism>
<dbReference type="PANTHER" id="PTHR31638">
    <property type="entry name" value="DAZ-ASSOCIATED PROTEIN 2"/>
    <property type="match status" value="1"/>
</dbReference>
<keyword evidence="7" id="KW-0539">Nucleus</keyword>
<dbReference type="OrthoDB" id="6514304at2759"/>
<dbReference type="AlphaFoldDB" id="A0A7D9MDZ0"/>
<keyword evidence="4" id="KW-0963">Cytoplasm</keyword>
<evidence type="ECO:0000313" key="12">
    <source>
        <dbReference type="Proteomes" id="UP001152795"/>
    </source>
</evidence>
<dbReference type="PANTHER" id="PTHR31638:SF3">
    <property type="entry name" value="DAZ-ASSOCIATED PROTEIN 2"/>
    <property type="match status" value="1"/>
</dbReference>
<comment type="function">
    <text evidence="10">In unstressed cells, promotes SIAH1-mediated polyubiquitination and degradation of the serine/threonine-protein kinase HIPK2, probably by acting as a loading factor that potentiates complex formation between HIPK2 and ubiquitin ligase SIAH1. In response to DNA damage, localizes to the nucleus following phosphorylation by HIPK2 and modulates the expression of a subset of TP53/p53 target genes by binding to TP53 at target gene promoters. This limits the expression of a number of cell death-mediating TP53 target genes, reducing DNA damage-induced cell death. Enhances the binding of transcription factor TCF7L2/TCF4, a Wnt signaling pathway effector, to the promoters of target genes. Plays a role in stress granule formation.</text>
</comment>
<evidence type="ECO:0000256" key="9">
    <source>
        <dbReference type="ARBA" id="ARBA00034352"/>
    </source>
</evidence>
<dbReference type="EMBL" id="CACRXK020041343">
    <property type="protein sequence ID" value="CAB4045714.1"/>
    <property type="molecule type" value="Genomic_DNA"/>
</dbReference>
<dbReference type="Proteomes" id="UP001152795">
    <property type="component" value="Unassembled WGS sequence"/>
</dbReference>
<reference evidence="11" key="1">
    <citation type="submission" date="2020-04" db="EMBL/GenBank/DDBJ databases">
        <authorList>
            <person name="Alioto T."/>
            <person name="Alioto T."/>
            <person name="Gomez Garrido J."/>
        </authorList>
    </citation>
    <scope>NUCLEOTIDE SEQUENCE</scope>
    <source>
        <strain evidence="11">A484AB</strain>
    </source>
</reference>
<evidence type="ECO:0000256" key="6">
    <source>
        <dbReference type="ARBA" id="ARBA00022843"/>
    </source>
</evidence>
<sequence>MAHGQFDSGARFGAGASMNIPPPPPGVMPTHTQMAAAHGQPVAMQQPKAGWLEGARGGGYTFW</sequence>
<dbReference type="GO" id="GO:0016607">
    <property type="term" value="C:nuclear speck"/>
    <property type="evidence" value="ECO:0007669"/>
    <property type="project" value="UniProtKB-SubCell"/>
</dbReference>
<dbReference type="InterPro" id="IPR022730">
    <property type="entry name" value="DAZ_assoc-2"/>
</dbReference>
<proteinExistence type="predicted"/>
<evidence type="ECO:0000256" key="8">
    <source>
        <dbReference type="ARBA" id="ARBA00032174"/>
    </source>
</evidence>
<evidence type="ECO:0000256" key="10">
    <source>
        <dbReference type="ARBA" id="ARBA00045449"/>
    </source>
</evidence>
<comment type="caution">
    <text evidence="11">The sequence shown here is derived from an EMBL/GenBank/DDBJ whole genome shotgun (WGS) entry which is preliminary data.</text>
</comment>
<keyword evidence="5" id="KW-0597">Phosphoprotein</keyword>
<protein>
    <recommendedName>
        <fullName evidence="3">DAZ-associated protein 2</fullName>
    </recommendedName>
    <alternativeName>
        <fullName evidence="8">Deleted in azoospermia-associated protein 2</fullName>
    </alternativeName>
    <alternativeName>
        <fullName evidence="9">Proline-rich transcript in brain protein</fullName>
    </alternativeName>
</protein>
<accession>A0A7D9MDZ0</accession>
<keyword evidence="6" id="KW-0832">Ubl conjugation</keyword>
<keyword evidence="12" id="KW-1185">Reference proteome</keyword>
<evidence type="ECO:0000256" key="7">
    <source>
        <dbReference type="ARBA" id="ARBA00023242"/>
    </source>
</evidence>
<evidence type="ECO:0000313" key="11">
    <source>
        <dbReference type="EMBL" id="CAB4045714.1"/>
    </source>
</evidence>
<dbReference type="GO" id="GO:0010494">
    <property type="term" value="C:cytoplasmic stress granule"/>
    <property type="evidence" value="ECO:0007669"/>
    <property type="project" value="UniProtKB-SubCell"/>
</dbReference>
<evidence type="ECO:0000256" key="3">
    <source>
        <dbReference type="ARBA" id="ARBA00014066"/>
    </source>
</evidence>
<evidence type="ECO:0000256" key="2">
    <source>
        <dbReference type="ARBA" id="ARBA00004324"/>
    </source>
</evidence>
<evidence type="ECO:0000256" key="4">
    <source>
        <dbReference type="ARBA" id="ARBA00022490"/>
    </source>
</evidence>
<evidence type="ECO:0000256" key="1">
    <source>
        <dbReference type="ARBA" id="ARBA00004210"/>
    </source>
</evidence>
<gene>
    <name evidence="11" type="ORF">PACLA_8A065395</name>
</gene>
<name>A0A7D9MDZ0_PARCT</name>
<evidence type="ECO:0000256" key="5">
    <source>
        <dbReference type="ARBA" id="ARBA00022553"/>
    </source>
</evidence>
<dbReference type="Pfam" id="PF11029">
    <property type="entry name" value="DAZAP2"/>
    <property type="match status" value="1"/>
</dbReference>
<comment type="subcellular location">
    <subcellularLocation>
        <location evidence="1">Cytoplasm</location>
        <location evidence="1">Stress granule</location>
    </subcellularLocation>
    <subcellularLocation>
        <location evidence="2">Nucleus speckle</location>
    </subcellularLocation>
</comment>